<dbReference type="Pfam" id="PF18912">
    <property type="entry name" value="DZR_2"/>
    <property type="match status" value="1"/>
</dbReference>
<evidence type="ECO:0000313" key="4">
    <source>
        <dbReference type="EMBL" id="SIQ34159.1"/>
    </source>
</evidence>
<dbReference type="RefSeq" id="WP_076586107.1">
    <property type="nucleotide sequence ID" value="NZ_FTLW01000002.1"/>
</dbReference>
<dbReference type="InterPro" id="IPR051910">
    <property type="entry name" value="ComF/GntX_DNA_util-trans"/>
</dbReference>
<dbReference type="InterPro" id="IPR044005">
    <property type="entry name" value="DZR_2"/>
</dbReference>
<dbReference type="OrthoDB" id="9793412at2"/>
<gene>
    <name evidence="4" type="ORF">SAMN05421546_1137</name>
</gene>
<dbReference type="SUPFAM" id="SSF53271">
    <property type="entry name" value="PRTase-like"/>
    <property type="match status" value="1"/>
</dbReference>
<sequence>MKDSVNFSVRHWVDGALHHLWPPTCIVCGLAGDVASGRDLCPACYDALPWNRHACRRCALSLSKDDAGGLCGACLVSQSALEAVTACFAYAAPLDRLLPMFKFHQSMAAGRLAVGLMAETLLQAALAARDAALVPIPLHRQRLRQRGYDQALELARPLARQLQLRLAPDLLARPKVTGAQSRLDKVARQRNLSGAFVVNQAGIVPPHVILIDDVMTTGATLESAAQALRAAGVAKVEAWVCARVA</sequence>
<keyword evidence="5" id="KW-1185">Reference proteome</keyword>
<dbReference type="InterPro" id="IPR000836">
    <property type="entry name" value="PRTase_dom"/>
</dbReference>
<evidence type="ECO:0000259" key="2">
    <source>
        <dbReference type="Pfam" id="PF00156"/>
    </source>
</evidence>
<dbReference type="PANTHER" id="PTHR47505:SF1">
    <property type="entry name" value="DNA UTILIZATION PROTEIN YHGH"/>
    <property type="match status" value="1"/>
</dbReference>
<organism evidence="4 5">
    <name type="scientific">Solilutibacter tolerans</name>
    <dbReference type="NCBI Taxonomy" id="1604334"/>
    <lineage>
        <taxon>Bacteria</taxon>
        <taxon>Pseudomonadati</taxon>
        <taxon>Pseudomonadota</taxon>
        <taxon>Gammaproteobacteria</taxon>
        <taxon>Lysobacterales</taxon>
        <taxon>Lysobacteraceae</taxon>
        <taxon>Solilutibacter</taxon>
    </lineage>
</organism>
<feature type="domain" description="Double zinc ribbon" evidence="3">
    <location>
        <begin position="17"/>
        <end position="75"/>
    </location>
</feature>
<evidence type="ECO:0000259" key="3">
    <source>
        <dbReference type="Pfam" id="PF18912"/>
    </source>
</evidence>
<dbReference type="CDD" id="cd06223">
    <property type="entry name" value="PRTases_typeI"/>
    <property type="match status" value="1"/>
</dbReference>
<evidence type="ECO:0000256" key="1">
    <source>
        <dbReference type="ARBA" id="ARBA00008007"/>
    </source>
</evidence>
<evidence type="ECO:0000313" key="5">
    <source>
        <dbReference type="Proteomes" id="UP000241788"/>
    </source>
</evidence>
<dbReference type="InterPro" id="IPR029057">
    <property type="entry name" value="PRTase-like"/>
</dbReference>
<accession>A0A1N6RZE7</accession>
<dbReference type="Proteomes" id="UP000241788">
    <property type="component" value="Unassembled WGS sequence"/>
</dbReference>
<comment type="similarity">
    <text evidence="1">Belongs to the ComF/GntX family.</text>
</comment>
<dbReference type="AlphaFoldDB" id="A0A1N6RZE7"/>
<dbReference type="STRING" id="1604334.SAMN05421546_1137"/>
<protein>
    <submittedName>
        <fullName evidence="4">ComF family protein</fullName>
    </submittedName>
</protein>
<feature type="domain" description="Phosphoribosyltransferase" evidence="2">
    <location>
        <begin position="199"/>
        <end position="241"/>
    </location>
</feature>
<name>A0A1N6RZE7_9GAMM</name>
<dbReference type="PANTHER" id="PTHR47505">
    <property type="entry name" value="DNA UTILIZATION PROTEIN YHGH"/>
    <property type="match status" value="1"/>
</dbReference>
<dbReference type="Gene3D" id="3.40.50.2020">
    <property type="match status" value="1"/>
</dbReference>
<dbReference type="EMBL" id="FTLW01000002">
    <property type="protein sequence ID" value="SIQ34159.1"/>
    <property type="molecule type" value="Genomic_DNA"/>
</dbReference>
<proteinExistence type="inferred from homology"/>
<reference evidence="5" key="1">
    <citation type="submission" date="2017-01" db="EMBL/GenBank/DDBJ databases">
        <authorList>
            <person name="Varghese N."/>
            <person name="Submissions S."/>
        </authorList>
    </citation>
    <scope>NUCLEOTIDE SEQUENCE [LARGE SCALE GENOMIC DNA]</scope>
    <source>
        <strain evidence="5">UM1</strain>
    </source>
</reference>
<dbReference type="Pfam" id="PF00156">
    <property type="entry name" value="Pribosyltran"/>
    <property type="match status" value="1"/>
</dbReference>